<keyword evidence="10 14" id="KW-0408">Iron</keyword>
<evidence type="ECO:0000259" key="15">
    <source>
        <dbReference type="PROSITE" id="PS51217"/>
    </source>
</evidence>
<dbReference type="PROSITE" id="PS51217">
    <property type="entry name" value="UVRD_HELICASE_CTER"/>
    <property type="match status" value="1"/>
</dbReference>
<keyword evidence="12 14" id="KW-0238">DNA-binding</keyword>
<dbReference type="PANTHER" id="PTHR30591">
    <property type="entry name" value="RECBCD ENZYME SUBUNIT RECC"/>
    <property type="match status" value="1"/>
</dbReference>
<dbReference type="EC" id="3.1.-.-" evidence="14"/>
<feature type="binding site" evidence="14">
    <location>
        <position position="1116"/>
    </location>
    <ligand>
        <name>[4Fe-4S] cluster</name>
        <dbReference type="ChEBI" id="CHEBI:49883"/>
    </ligand>
</feature>
<comment type="miscellaneous">
    <text evidence="14">Despite having conserved helicase domains, this subunit does not have helicase activity.</text>
</comment>
<keyword evidence="8 14" id="KW-0269">Exonuclease</keyword>
<keyword evidence="4 14" id="KW-0547">Nucleotide-binding</keyword>
<keyword evidence="1 14" id="KW-0004">4Fe-4S</keyword>
<evidence type="ECO:0000256" key="1">
    <source>
        <dbReference type="ARBA" id="ARBA00022485"/>
    </source>
</evidence>
<evidence type="ECO:0000256" key="9">
    <source>
        <dbReference type="ARBA" id="ARBA00022840"/>
    </source>
</evidence>
<evidence type="ECO:0000256" key="11">
    <source>
        <dbReference type="ARBA" id="ARBA00023014"/>
    </source>
</evidence>
<evidence type="ECO:0000256" key="8">
    <source>
        <dbReference type="ARBA" id="ARBA00022839"/>
    </source>
</evidence>
<evidence type="ECO:0000256" key="14">
    <source>
        <dbReference type="HAMAP-Rule" id="MF_01452"/>
    </source>
</evidence>
<dbReference type="InterPro" id="IPR038726">
    <property type="entry name" value="PDDEXK_AddAB-type"/>
</dbReference>
<evidence type="ECO:0000256" key="2">
    <source>
        <dbReference type="ARBA" id="ARBA00022722"/>
    </source>
</evidence>
<comment type="cofactor">
    <cofactor evidence="14">
        <name>Mg(2+)</name>
        <dbReference type="ChEBI" id="CHEBI:18420"/>
    </cofactor>
</comment>
<dbReference type="Pfam" id="PF21445">
    <property type="entry name" value="ADDB_N"/>
    <property type="match status" value="1"/>
</dbReference>
<gene>
    <name evidence="14 16" type="primary">addB</name>
    <name evidence="16" type="ORF">ACFOZY_03615</name>
</gene>
<evidence type="ECO:0000313" key="16">
    <source>
        <dbReference type="EMBL" id="MFC4409522.1"/>
    </source>
</evidence>
<evidence type="ECO:0000256" key="12">
    <source>
        <dbReference type="ARBA" id="ARBA00023125"/>
    </source>
</evidence>
<keyword evidence="5 14" id="KW-0227">DNA damage</keyword>
<dbReference type="InterPro" id="IPR049035">
    <property type="entry name" value="ADDB_N"/>
</dbReference>
<proteinExistence type="inferred from homology"/>
<sequence length="1162" mass="134997">MSLRLITGRTGTGKTTYVQQEIAEMMEQDPMGDPIFLIVPDQMSYSAEYSLSSHYGVKGLIRSQVATFKRLAWRVLQETGGITRKEVNGFGYRMLIRSVLEEHQEEFKMFRKAAGKRGFTDQIEELLKEFSRYCLDCEKIPDLHQKLMVSNAPRTLIDKTDDLSILMNALDARLGTSYVDSEGYLALLVSQIKHSDLIKSSHVYIDGFVTFTTRELEIVAELMKYAKRVTVVLPMDEEYSQDNARLFFNPVRTGERIMEIAQQESVEIEEPLYMDSPLRFHNEDLSHLETEFDNHPAVAKENEGNVQIIEAANRHAEVHALARRIRELMRDGMRYREMAILYRQPEVYDELIETVFPQYEIPVFISRKKPMLHHPLIEFSRSVLEAVMTGWKYEPIFRAVKTDLFFPHGADKKLWRERADRLENYVISQGIYGDRWFDEKRWVFKRYRGLEFHTTVQTDEELYIQKELHEVRDFIRNPLMDLEARLKRCRTGRDVAEALFSFMEDLHIYDKMVDLRTEEEKEDKLLAATEHDQAWNQWIEVLDQFVLMFGETEMPLEQFAKILDEGFDTLEFARIPPSMDQVTVTTIDISRVMNMKAVFVIGVNDGVLPRRIDQEGLLSDSERELFMQIGLELAPTSKMRLMDETFMAYRAFTTPQEKLIVTYPVADEEGKALMPSLYINRLQQLLPGTDIQLAAIDPTELPEDNQMDYISHPRPTLPFVAMQIRQAEVEGELSPEWRAVLAYYEDDPYWSSVVERVIFPLRDQRATEKLYPELTKELYGESFTSSVSRVESYYSCPFQHFASYGLQLQERPHYELEAPAIGDLFHAALKWVSDETLQSGKSWSQLSKEECWSLARNAVDQIAPYFFNQILLSTNRYVYIKRKLQQIVQRTLYSLSQHSKVSGFVPVAVEAGFGPGEQLPPLQIPLKRGESMKLRGRIDRVDATRVNGKPYVRIVDYKSSSRALDLNEVYYGLSLQMLTYLDVALDNSKVWLDEEASPAGVLYVHIHNPMLKPNEELTDSRMESELLRSFKMKGYVLDDPEVVTEMDQDMEGFSSIIPVRMNKDQTLSKSQSKILSGDDMQLMRLFVRKKHQQAGNEMLEGNADVLPYRMKDKMPCQFCSYRSVCQFDPTDPASKYRPLHEQKPEEMIEKIRKEVQPDDHSN</sequence>
<dbReference type="InterPro" id="IPR014017">
    <property type="entry name" value="DNA_helicase_UvrD-like_C"/>
</dbReference>
<feature type="domain" description="UvrD-like helicase C-terminal" evidence="15">
    <location>
        <begin position="275"/>
        <end position="592"/>
    </location>
</feature>
<reference evidence="17" key="1">
    <citation type="journal article" date="2019" name="Int. J. Syst. Evol. Microbiol.">
        <title>The Global Catalogue of Microorganisms (GCM) 10K type strain sequencing project: providing services to taxonomists for standard genome sequencing and annotation.</title>
        <authorList>
            <consortium name="The Broad Institute Genomics Platform"/>
            <consortium name="The Broad Institute Genome Sequencing Center for Infectious Disease"/>
            <person name="Wu L."/>
            <person name="Ma J."/>
        </authorList>
    </citation>
    <scope>NUCLEOTIDE SEQUENCE [LARGE SCALE GENOMIC DNA]</scope>
    <source>
        <strain evidence="17">CCUG 59778</strain>
    </source>
</reference>
<keyword evidence="9 14" id="KW-0067">ATP-binding</keyword>
<dbReference type="InterPro" id="IPR014140">
    <property type="entry name" value="DNA_helicase_suAddB"/>
</dbReference>
<evidence type="ECO:0000313" key="17">
    <source>
        <dbReference type="Proteomes" id="UP001595817"/>
    </source>
</evidence>
<evidence type="ECO:0000256" key="3">
    <source>
        <dbReference type="ARBA" id="ARBA00022723"/>
    </source>
</evidence>
<dbReference type="Gene3D" id="3.40.50.300">
    <property type="entry name" value="P-loop containing nucleotide triphosphate hydrolases"/>
    <property type="match status" value="4"/>
</dbReference>
<organism evidence="16 17">
    <name type="scientific">Chungangia koreensis</name>
    <dbReference type="NCBI Taxonomy" id="752657"/>
    <lineage>
        <taxon>Bacteria</taxon>
        <taxon>Bacillati</taxon>
        <taxon>Bacillota</taxon>
        <taxon>Bacilli</taxon>
        <taxon>Lactobacillales</taxon>
        <taxon>Chungangia</taxon>
    </lineage>
</organism>
<protein>
    <recommendedName>
        <fullName evidence="14">ATP-dependent helicase/deoxyribonuclease subunit B</fullName>
        <ecNumber evidence="14">3.1.-.-</ecNumber>
    </recommendedName>
    <alternativeName>
        <fullName evidence="14">ATP-dependent helicase/nuclease subunit AddB</fullName>
    </alternativeName>
</protein>
<keyword evidence="3 14" id="KW-0479">Metal-binding</keyword>
<dbReference type="GO" id="GO:0016787">
    <property type="term" value="F:hydrolase activity"/>
    <property type="evidence" value="ECO:0007669"/>
    <property type="project" value="UniProtKB-KW"/>
</dbReference>
<comment type="similarity">
    <text evidence="14">Belongs to the helicase family. AddB/RexB type 1 subfamily.</text>
</comment>
<keyword evidence="11 14" id="KW-0411">Iron-sulfur</keyword>
<evidence type="ECO:0000256" key="5">
    <source>
        <dbReference type="ARBA" id="ARBA00022763"/>
    </source>
</evidence>
<dbReference type="SUPFAM" id="SSF52540">
    <property type="entry name" value="P-loop containing nucleoside triphosphate hydrolases"/>
    <property type="match status" value="1"/>
</dbReference>
<dbReference type="RefSeq" id="WP_378152359.1">
    <property type="nucleotide sequence ID" value="NZ_JBHSEC010000003.1"/>
</dbReference>
<dbReference type="Pfam" id="PF12705">
    <property type="entry name" value="PDDEXK_1"/>
    <property type="match status" value="1"/>
</dbReference>
<dbReference type="PANTHER" id="PTHR30591:SF1">
    <property type="entry name" value="RECBCD ENZYME SUBUNIT RECC"/>
    <property type="match status" value="1"/>
</dbReference>
<keyword evidence="6 14" id="KW-0378">Hydrolase</keyword>
<evidence type="ECO:0000256" key="10">
    <source>
        <dbReference type="ARBA" id="ARBA00023004"/>
    </source>
</evidence>
<keyword evidence="13 14" id="KW-0234">DNA repair</keyword>
<feature type="binding site" evidence="14">
    <location>
        <position position="796"/>
    </location>
    <ligand>
        <name>[4Fe-4S] cluster</name>
        <dbReference type="ChEBI" id="CHEBI:49883"/>
    </ligand>
</feature>
<name>A0ABV8X5J6_9LACT</name>
<comment type="caution">
    <text evidence="16">The sequence shown here is derived from an EMBL/GenBank/DDBJ whole genome shotgun (WGS) entry which is preliminary data.</text>
</comment>
<evidence type="ECO:0000256" key="7">
    <source>
        <dbReference type="ARBA" id="ARBA00022806"/>
    </source>
</evidence>
<accession>A0ABV8X5J6</accession>
<comment type="function">
    <text evidence="14">The heterodimer acts as both an ATP-dependent DNA helicase and an ATP-dependent, dual-direction single-stranded exonuclease. Recognizes the chi site generating a DNA molecule suitable for the initiation of homologous recombination. The AddB subunit has 5' -&gt; 3' nuclease activity but not helicase activity.</text>
</comment>
<evidence type="ECO:0000256" key="4">
    <source>
        <dbReference type="ARBA" id="ARBA00022741"/>
    </source>
</evidence>
<dbReference type="InterPro" id="IPR011604">
    <property type="entry name" value="PDDEXK-like_dom_sf"/>
</dbReference>
<evidence type="ECO:0000256" key="13">
    <source>
        <dbReference type="ARBA" id="ARBA00023204"/>
    </source>
</evidence>
<keyword evidence="7 14" id="KW-0347">Helicase</keyword>
<feature type="binding site" evidence="14">
    <location>
        <position position="1119"/>
    </location>
    <ligand>
        <name>[4Fe-4S] cluster</name>
        <dbReference type="ChEBI" id="CHEBI:49883"/>
    </ligand>
</feature>
<keyword evidence="17" id="KW-1185">Reference proteome</keyword>
<dbReference type="HAMAP" id="MF_01452">
    <property type="entry name" value="AddB_type1"/>
    <property type="match status" value="1"/>
</dbReference>
<feature type="binding site" evidence="14">
    <location>
        <position position="1125"/>
    </location>
    <ligand>
        <name>[4Fe-4S] cluster</name>
        <dbReference type="ChEBI" id="CHEBI:49883"/>
    </ligand>
</feature>
<dbReference type="NCBIfam" id="TIGR02773">
    <property type="entry name" value="addB_Gpos"/>
    <property type="match status" value="1"/>
</dbReference>
<dbReference type="Proteomes" id="UP001595817">
    <property type="component" value="Unassembled WGS sequence"/>
</dbReference>
<dbReference type="Gene3D" id="6.10.140.1030">
    <property type="match status" value="1"/>
</dbReference>
<comment type="cofactor">
    <cofactor evidence="14">
        <name>[4Fe-4S] cluster</name>
        <dbReference type="ChEBI" id="CHEBI:49883"/>
    </cofactor>
    <text evidence="14">Binds 1 [4Fe-4S] cluster.</text>
</comment>
<dbReference type="Gene3D" id="3.90.320.10">
    <property type="match status" value="1"/>
</dbReference>
<comment type="subunit">
    <text evidence="14">Heterodimer of AddA and AddB.</text>
</comment>
<evidence type="ECO:0000256" key="6">
    <source>
        <dbReference type="ARBA" id="ARBA00022801"/>
    </source>
</evidence>
<dbReference type="InterPro" id="IPR027417">
    <property type="entry name" value="P-loop_NTPase"/>
</dbReference>
<dbReference type="GO" id="GO:0003678">
    <property type="term" value="F:DNA helicase activity"/>
    <property type="evidence" value="ECO:0007669"/>
    <property type="project" value="UniProtKB-EC"/>
</dbReference>
<keyword evidence="2 14" id="KW-0540">Nuclease</keyword>
<dbReference type="EMBL" id="JBHSEC010000003">
    <property type="protein sequence ID" value="MFC4409522.1"/>
    <property type="molecule type" value="Genomic_DNA"/>
</dbReference>